<dbReference type="AlphaFoldDB" id="A0AAW2LAK3"/>
<accession>A0AAW2LAK3</accession>
<protein>
    <submittedName>
        <fullName evidence="1">Uncharacterized protein</fullName>
    </submittedName>
</protein>
<evidence type="ECO:0000313" key="1">
    <source>
        <dbReference type="EMBL" id="KAL0315370.1"/>
    </source>
</evidence>
<gene>
    <name evidence="1" type="ORF">Sradi_5415200</name>
</gene>
<dbReference type="EMBL" id="JACGWJ010000025">
    <property type="protein sequence ID" value="KAL0315370.1"/>
    <property type="molecule type" value="Genomic_DNA"/>
</dbReference>
<reference evidence="1" key="2">
    <citation type="journal article" date="2024" name="Plant">
        <title>Genomic evolution and insights into agronomic trait innovations of Sesamum species.</title>
        <authorList>
            <person name="Miao H."/>
            <person name="Wang L."/>
            <person name="Qu L."/>
            <person name="Liu H."/>
            <person name="Sun Y."/>
            <person name="Le M."/>
            <person name="Wang Q."/>
            <person name="Wei S."/>
            <person name="Zheng Y."/>
            <person name="Lin W."/>
            <person name="Duan Y."/>
            <person name="Cao H."/>
            <person name="Xiong S."/>
            <person name="Wang X."/>
            <person name="Wei L."/>
            <person name="Li C."/>
            <person name="Ma Q."/>
            <person name="Ju M."/>
            <person name="Zhao R."/>
            <person name="Li G."/>
            <person name="Mu C."/>
            <person name="Tian Q."/>
            <person name="Mei H."/>
            <person name="Zhang T."/>
            <person name="Gao T."/>
            <person name="Zhang H."/>
        </authorList>
    </citation>
    <scope>NUCLEOTIDE SEQUENCE</scope>
    <source>
        <strain evidence="1">G02</strain>
    </source>
</reference>
<organism evidence="1">
    <name type="scientific">Sesamum radiatum</name>
    <name type="common">Black benniseed</name>
    <dbReference type="NCBI Taxonomy" id="300843"/>
    <lineage>
        <taxon>Eukaryota</taxon>
        <taxon>Viridiplantae</taxon>
        <taxon>Streptophyta</taxon>
        <taxon>Embryophyta</taxon>
        <taxon>Tracheophyta</taxon>
        <taxon>Spermatophyta</taxon>
        <taxon>Magnoliopsida</taxon>
        <taxon>eudicotyledons</taxon>
        <taxon>Gunneridae</taxon>
        <taxon>Pentapetalae</taxon>
        <taxon>asterids</taxon>
        <taxon>lamiids</taxon>
        <taxon>Lamiales</taxon>
        <taxon>Pedaliaceae</taxon>
        <taxon>Sesamum</taxon>
    </lineage>
</organism>
<sequence>MKKQFTVSRSSGEAEYRSLAAIVYELHRISYILKDLGVDIVTPIPLFCDNKVAQHIMANPVFHERTKYIEIYCHIVRDAYKEGFILPSHIKGTNQIADTFTNALPFKSFATMVSKLGLVSHVPSPTCGVAFEHSSVDAISPHEEGDSPISAIATVEVGALIQFALFDLG</sequence>
<proteinExistence type="predicted"/>
<dbReference type="CDD" id="cd09272">
    <property type="entry name" value="RNase_HI_RT_Ty1"/>
    <property type="match status" value="1"/>
</dbReference>
<dbReference type="PANTHER" id="PTHR11439">
    <property type="entry name" value="GAG-POL-RELATED RETROTRANSPOSON"/>
    <property type="match status" value="1"/>
</dbReference>
<dbReference type="PANTHER" id="PTHR11439:SF465">
    <property type="entry name" value="REVERSE TRANSCRIPTASE TY1_COPIA-TYPE DOMAIN-CONTAINING PROTEIN"/>
    <property type="match status" value="1"/>
</dbReference>
<reference evidence="1" key="1">
    <citation type="submission" date="2020-06" db="EMBL/GenBank/DDBJ databases">
        <authorList>
            <person name="Li T."/>
            <person name="Hu X."/>
            <person name="Zhang T."/>
            <person name="Song X."/>
            <person name="Zhang H."/>
            <person name="Dai N."/>
            <person name="Sheng W."/>
            <person name="Hou X."/>
            <person name="Wei L."/>
        </authorList>
    </citation>
    <scope>NUCLEOTIDE SEQUENCE</scope>
    <source>
        <strain evidence="1">G02</strain>
        <tissue evidence="1">Leaf</tissue>
    </source>
</reference>
<comment type="caution">
    <text evidence="1">The sequence shown here is derived from an EMBL/GenBank/DDBJ whole genome shotgun (WGS) entry which is preliminary data.</text>
</comment>
<name>A0AAW2LAK3_SESRA</name>